<dbReference type="PANTHER" id="PTHR31088:SF9">
    <property type="entry name" value="PHAGE SHOCK PROTEIN A"/>
    <property type="match status" value="1"/>
</dbReference>
<dbReference type="Proteomes" id="UP000037425">
    <property type="component" value="Unassembled WGS sequence"/>
</dbReference>
<accession>A0A0L8BSQ0</accession>
<evidence type="ECO:0000313" key="3">
    <source>
        <dbReference type="EMBL" id="KOF17741.1"/>
    </source>
</evidence>
<dbReference type="OrthoDB" id="7999550at2"/>
<feature type="coiled-coil region" evidence="2">
    <location>
        <begin position="54"/>
        <end position="135"/>
    </location>
</feature>
<dbReference type="PANTHER" id="PTHR31088">
    <property type="entry name" value="MEMBRANE-ASSOCIATED PROTEIN VIPP1, CHLOROPLASTIC"/>
    <property type="match status" value="1"/>
</dbReference>
<dbReference type="InterPro" id="IPR007157">
    <property type="entry name" value="PspA_VIPP1"/>
</dbReference>
<dbReference type="AlphaFoldDB" id="A0A0L8BSQ0"/>
<reference evidence="4" key="1">
    <citation type="submission" date="2015-07" db="EMBL/GenBank/DDBJ databases">
        <title>Whole genome sequence of an Ensifer adhaerens strain isolated from a cave pool in the Wind Cave National Park.</title>
        <authorList>
            <person name="Eng W.W.H."/>
            <person name="Gan H.M."/>
            <person name="Barton H.A."/>
            <person name="Savka M.A."/>
        </authorList>
    </citation>
    <scope>NUCLEOTIDE SEQUENCE [LARGE SCALE GENOMIC DNA]</scope>
    <source>
        <strain evidence="4">SD006</strain>
    </source>
</reference>
<evidence type="ECO:0000313" key="4">
    <source>
        <dbReference type="Proteomes" id="UP000037425"/>
    </source>
</evidence>
<dbReference type="PATRIC" id="fig|106592.7.peg.1194"/>
<evidence type="ECO:0000256" key="1">
    <source>
        <dbReference type="ARBA" id="ARBA00043985"/>
    </source>
</evidence>
<gene>
    <name evidence="3" type="ORF">AC244_17120</name>
</gene>
<evidence type="ECO:0000256" key="2">
    <source>
        <dbReference type="SAM" id="Coils"/>
    </source>
</evidence>
<protein>
    <submittedName>
        <fullName evidence="3">PspA family regulator</fullName>
    </submittedName>
</protein>
<organism evidence="3 4">
    <name type="scientific">Ensifer adhaerens</name>
    <name type="common">Sinorhizobium morelense</name>
    <dbReference type="NCBI Taxonomy" id="106592"/>
    <lineage>
        <taxon>Bacteria</taxon>
        <taxon>Pseudomonadati</taxon>
        <taxon>Pseudomonadota</taxon>
        <taxon>Alphaproteobacteria</taxon>
        <taxon>Hyphomicrobiales</taxon>
        <taxon>Rhizobiaceae</taxon>
        <taxon>Sinorhizobium/Ensifer group</taxon>
        <taxon>Ensifer</taxon>
    </lineage>
</organism>
<proteinExistence type="inferred from homology"/>
<dbReference type="RefSeq" id="WP_053250019.1">
    <property type="nucleotide sequence ID" value="NZ_LGAP01000010.1"/>
</dbReference>
<feature type="coiled-coil region" evidence="2">
    <location>
        <begin position="160"/>
        <end position="190"/>
    </location>
</feature>
<keyword evidence="2" id="KW-0175">Coiled coil</keyword>
<dbReference type="Pfam" id="PF04012">
    <property type="entry name" value="PspA_IM30"/>
    <property type="match status" value="1"/>
</dbReference>
<sequence length="228" mass="24911">MFKQILTLIRGGAYEAQETFGNRHALPILGQQIRDAARGVEAARKAVAVAIAQNRLEKENAERLSARIADLETRAIAALKRDREDLAAEAAATIARLETELQNAHRVQAEFSGGIDRLRQTVRQSEMRLAALRRGERLAMARDRTQRLTSEVPGRELATLADAEATLARLENRQREAELTAAALTELQDDQDPAALAEKLAAAGCGRPLVTSADEVLERLRSKATSGN</sequence>
<comment type="caution">
    <text evidence="3">The sequence shown here is derived from an EMBL/GenBank/DDBJ whole genome shotgun (WGS) entry which is preliminary data.</text>
</comment>
<dbReference type="EMBL" id="LGAP01000010">
    <property type="protein sequence ID" value="KOF17741.1"/>
    <property type="molecule type" value="Genomic_DNA"/>
</dbReference>
<name>A0A0L8BSQ0_ENSAD</name>
<comment type="similarity">
    <text evidence="1">Belongs to the PspA/Vipp/IM30 family.</text>
</comment>